<dbReference type="InterPro" id="IPR039422">
    <property type="entry name" value="MarR/SlyA-like"/>
</dbReference>
<keyword evidence="3" id="KW-1185">Reference proteome</keyword>
<dbReference type="PRINTS" id="PR00598">
    <property type="entry name" value="HTHMARR"/>
</dbReference>
<accession>A0ABV7TJY1</accession>
<dbReference type="InterPro" id="IPR000835">
    <property type="entry name" value="HTH_MarR-typ"/>
</dbReference>
<evidence type="ECO:0000259" key="1">
    <source>
        <dbReference type="PROSITE" id="PS50995"/>
    </source>
</evidence>
<sequence>MSREAAQGAQRPGVDHSRSDLEDLIGYNLKRAYIIVQSDFRDALGADGMSARVFTALSLCVKYPNITQSELARMMGIERSGLVAIVDELEAREHLRRARVPGDRRVQALVPTDAGRAAYDAAIQAVRAHEDRLFSDMTSSERATLLALLKKIRGLEKQQ</sequence>
<name>A0ABV7TJY1_9RHOB</name>
<dbReference type="InterPro" id="IPR036388">
    <property type="entry name" value="WH-like_DNA-bd_sf"/>
</dbReference>
<feature type="domain" description="HTH marR-type" evidence="1">
    <location>
        <begin position="22"/>
        <end position="154"/>
    </location>
</feature>
<dbReference type="Proteomes" id="UP001595629">
    <property type="component" value="Unassembled WGS sequence"/>
</dbReference>
<dbReference type="SMART" id="SM00347">
    <property type="entry name" value="HTH_MARR"/>
    <property type="match status" value="1"/>
</dbReference>
<organism evidence="2 3">
    <name type="scientific">Lutimaribacter marinistellae</name>
    <dbReference type="NCBI Taxonomy" id="1820329"/>
    <lineage>
        <taxon>Bacteria</taxon>
        <taxon>Pseudomonadati</taxon>
        <taxon>Pseudomonadota</taxon>
        <taxon>Alphaproteobacteria</taxon>
        <taxon>Rhodobacterales</taxon>
        <taxon>Roseobacteraceae</taxon>
        <taxon>Lutimaribacter</taxon>
    </lineage>
</organism>
<reference evidence="3" key="1">
    <citation type="journal article" date="2019" name="Int. J. Syst. Evol. Microbiol.">
        <title>The Global Catalogue of Microorganisms (GCM) 10K type strain sequencing project: providing services to taxonomists for standard genome sequencing and annotation.</title>
        <authorList>
            <consortium name="The Broad Institute Genomics Platform"/>
            <consortium name="The Broad Institute Genome Sequencing Center for Infectious Disease"/>
            <person name="Wu L."/>
            <person name="Ma J."/>
        </authorList>
    </citation>
    <scope>NUCLEOTIDE SEQUENCE [LARGE SCALE GENOMIC DNA]</scope>
    <source>
        <strain evidence="3">KCTC 42911</strain>
    </source>
</reference>
<dbReference type="PANTHER" id="PTHR33164:SF43">
    <property type="entry name" value="HTH-TYPE TRANSCRIPTIONAL REPRESSOR YETL"/>
    <property type="match status" value="1"/>
</dbReference>
<evidence type="ECO:0000313" key="3">
    <source>
        <dbReference type="Proteomes" id="UP001595629"/>
    </source>
</evidence>
<protein>
    <submittedName>
        <fullName evidence="2">MarR family winged helix-turn-helix transcriptional regulator</fullName>
    </submittedName>
</protein>
<dbReference type="InterPro" id="IPR036390">
    <property type="entry name" value="WH_DNA-bd_sf"/>
</dbReference>
<dbReference type="RefSeq" id="WP_386736589.1">
    <property type="nucleotide sequence ID" value="NZ_JBHRXI010000016.1"/>
</dbReference>
<dbReference type="Pfam" id="PF12802">
    <property type="entry name" value="MarR_2"/>
    <property type="match status" value="1"/>
</dbReference>
<gene>
    <name evidence="2" type="ORF">ACFORG_16405</name>
</gene>
<comment type="caution">
    <text evidence="2">The sequence shown here is derived from an EMBL/GenBank/DDBJ whole genome shotgun (WGS) entry which is preliminary data.</text>
</comment>
<dbReference type="SUPFAM" id="SSF46785">
    <property type="entry name" value="Winged helix' DNA-binding domain"/>
    <property type="match status" value="1"/>
</dbReference>
<evidence type="ECO:0000313" key="2">
    <source>
        <dbReference type="EMBL" id="MFC3615341.1"/>
    </source>
</evidence>
<dbReference type="EMBL" id="JBHRXI010000016">
    <property type="protein sequence ID" value="MFC3615341.1"/>
    <property type="molecule type" value="Genomic_DNA"/>
</dbReference>
<dbReference type="PANTHER" id="PTHR33164">
    <property type="entry name" value="TRANSCRIPTIONAL REGULATOR, MARR FAMILY"/>
    <property type="match status" value="1"/>
</dbReference>
<dbReference type="Gene3D" id="1.10.10.10">
    <property type="entry name" value="Winged helix-like DNA-binding domain superfamily/Winged helix DNA-binding domain"/>
    <property type="match status" value="1"/>
</dbReference>
<dbReference type="PROSITE" id="PS50995">
    <property type="entry name" value="HTH_MARR_2"/>
    <property type="match status" value="1"/>
</dbReference>
<proteinExistence type="predicted"/>